<evidence type="ECO:0008006" key="6">
    <source>
        <dbReference type="Google" id="ProtNLM"/>
    </source>
</evidence>
<organism evidence="2 4">
    <name type="scientific">Cryobacterium roopkundense</name>
    <dbReference type="NCBI Taxonomy" id="1001240"/>
    <lineage>
        <taxon>Bacteria</taxon>
        <taxon>Bacillati</taxon>
        <taxon>Actinomycetota</taxon>
        <taxon>Actinomycetes</taxon>
        <taxon>Micrococcales</taxon>
        <taxon>Microbacteriaceae</taxon>
        <taxon>Cryobacterium</taxon>
    </lineage>
</organism>
<dbReference type="OrthoDB" id="5123379at2"/>
<reference evidence="2 4" key="1">
    <citation type="submission" date="2014-08" db="EMBL/GenBank/DDBJ databases">
        <authorList>
            <person name="Sisinthy S."/>
        </authorList>
    </citation>
    <scope>NUCLEOTIDE SEQUENCE [LARGE SCALE GENOMIC DNA]</scope>
    <source>
        <strain evidence="2 4">RuG17</strain>
    </source>
</reference>
<evidence type="ECO:0000313" key="5">
    <source>
        <dbReference type="Proteomes" id="UP000561726"/>
    </source>
</evidence>
<dbReference type="AlphaFoldDB" id="A0A099JND8"/>
<dbReference type="STRING" id="1001240.GY21_03345"/>
<name>A0A099JND8_9MICO</name>
<dbReference type="EMBL" id="JPXF01000008">
    <property type="protein sequence ID" value="KGJ79929.1"/>
    <property type="molecule type" value="Genomic_DNA"/>
</dbReference>
<reference evidence="3 5" key="2">
    <citation type="submission" date="2020-08" db="EMBL/GenBank/DDBJ databases">
        <title>Sequencing the genomes of 1000 actinobacteria strains.</title>
        <authorList>
            <person name="Klenk H.-P."/>
        </authorList>
    </citation>
    <scope>NUCLEOTIDE SEQUENCE [LARGE SCALE GENOMIC DNA]</scope>
    <source>
        <strain evidence="3 5">DSM 21065</strain>
    </source>
</reference>
<dbReference type="Proteomes" id="UP000029864">
    <property type="component" value="Unassembled WGS sequence"/>
</dbReference>
<feature type="transmembrane region" description="Helical" evidence="1">
    <location>
        <begin position="130"/>
        <end position="151"/>
    </location>
</feature>
<dbReference type="Proteomes" id="UP000561726">
    <property type="component" value="Unassembled WGS sequence"/>
</dbReference>
<accession>A0A099JND8</accession>
<keyword evidence="1" id="KW-0472">Membrane</keyword>
<sequence length="175" mass="19294">MSLSRKRRKELIRLRKSADELWSQQAEVLERANAVAREAGHQAGVLTREEVVPRVREGYDHYVRPRVDATQQLAGDVRRTVVNDFLPGIGNAIGTVMSVGDVARDARVRAALSRIHLQKPVVVQKKTTGAATYVAVGLAIAAAVGVAYAVWQTFRADDELWVSEDENESSTSQED</sequence>
<dbReference type="eggNOG" id="ENOG503422E">
    <property type="taxonomic scope" value="Bacteria"/>
</dbReference>
<keyword evidence="1" id="KW-1133">Transmembrane helix</keyword>
<proteinExistence type="predicted"/>
<evidence type="ECO:0000313" key="3">
    <source>
        <dbReference type="EMBL" id="MBB5643071.1"/>
    </source>
</evidence>
<gene>
    <name evidence="3" type="ORF">BJ997_003619</name>
    <name evidence="2" type="ORF">GY21_03345</name>
</gene>
<keyword evidence="1" id="KW-0812">Transmembrane</keyword>
<comment type="caution">
    <text evidence="2">The sequence shown here is derived from an EMBL/GenBank/DDBJ whole genome shotgun (WGS) entry which is preliminary data.</text>
</comment>
<dbReference type="EMBL" id="JACHBQ010000001">
    <property type="protein sequence ID" value="MBB5643071.1"/>
    <property type="molecule type" value="Genomic_DNA"/>
</dbReference>
<evidence type="ECO:0000313" key="4">
    <source>
        <dbReference type="Proteomes" id="UP000029864"/>
    </source>
</evidence>
<protein>
    <recommendedName>
        <fullName evidence="6">DNA helicase</fullName>
    </recommendedName>
</protein>
<keyword evidence="4" id="KW-1185">Reference proteome</keyword>
<dbReference type="RefSeq" id="WP_035835209.1">
    <property type="nucleotide sequence ID" value="NZ_JACHBQ010000001.1"/>
</dbReference>
<evidence type="ECO:0000256" key="1">
    <source>
        <dbReference type="SAM" id="Phobius"/>
    </source>
</evidence>
<evidence type="ECO:0000313" key="2">
    <source>
        <dbReference type="EMBL" id="KGJ79929.1"/>
    </source>
</evidence>